<organism evidence="1 2">
    <name type="scientific">Heliomicrobium gestii</name>
    <name type="common">Heliobacterium gestii</name>
    <dbReference type="NCBI Taxonomy" id="2699"/>
    <lineage>
        <taxon>Bacteria</taxon>
        <taxon>Bacillati</taxon>
        <taxon>Bacillota</taxon>
        <taxon>Clostridia</taxon>
        <taxon>Eubacteriales</taxon>
        <taxon>Heliobacteriaceae</taxon>
        <taxon>Heliomicrobium</taxon>
    </lineage>
</organism>
<gene>
    <name evidence="1" type="ORF">GTO89_01185</name>
</gene>
<name>A0A845LDL8_HELGE</name>
<dbReference type="OrthoDB" id="53745at2"/>
<sequence>MERSGTVQYTGHPFVDVGVAVMEIHLEKPCEEFTKQDLKEAADWLLRNYKRADLKGYLTVHFPNSGWCNATIKGEKQAAYVQKVLHSYSADPIEPQRKCAFCDRSAQFLADRQHVPLLTGATVIVTAPGGVTGLPVCGYCLMAVQFYPLATIKVEGKPLFWWTPEPDFTHALVENLYEEVQKNLAGSVEKFESLRWPCTRLLRSAEKVLETYPKEKPLADCIGYHVTNYGSGPDYDQYYIPKELLTFWQEVKIASQPVREAHQWVVNTSWDSGKKKRAGNKREAESISQEIDKDKSGNRYYEALGQAFKSPDWHYKIPDIVSRFFFQRDPQHFHRNNYELCKRFLRKVGGMDQKRLDAIQEVADCIITHLVLGNNEMNWLKNLYRKNPGNKEFVRYLVKVQKKLSELGHAFSYQKVLDMLDIPSAEEYWHNNMWLVRDLMLIRMLEQVALQKKEMLSALEEDELDSDDQSEE</sequence>
<dbReference type="AlphaFoldDB" id="A0A845LDL8"/>
<evidence type="ECO:0008006" key="3">
    <source>
        <dbReference type="Google" id="ProtNLM"/>
    </source>
</evidence>
<accession>A0A845LDL8</accession>
<evidence type="ECO:0000313" key="1">
    <source>
        <dbReference type="EMBL" id="MZP41643.1"/>
    </source>
</evidence>
<reference evidence="1 2" key="1">
    <citation type="submission" date="2020-01" db="EMBL/GenBank/DDBJ databases">
        <title>Whole genome sequence of Heliobacterium gestii DSM 11169.</title>
        <authorList>
            <person name="Kyndt J.A."/>
            <person name="Meyer T.E."/>
        </authorList>
    </citation>
    <scope>NUCLEOTIDE SEQUENCE [LARGE SCALE GENOMIC DNA]</scope>
    <source>
        <strain evidence="1 2">DSM 11169</strain>
    </source>
</reference>
<keyword evidence="2" id="KW-1185">Reference proteome</keyword>
<protein>
    <recommendedName>
        <fullName evidence="3">Type I-B CRISPR-associated protein Cas8b1/Cst1</fullName>
    </recommendedName>
</protein>
<dbReference type="RefSeq" id="WP_161260221.1">
    <property type="nucleotide sequence ID" value="NZ_JAFBDC010000001.1"/>
</dbReference>
<dbReference type="EMBL" id="WXEX01000001">
    <property type="protein sequence ID" value="MZP41643.1"/>
    <property type="molecule type" value="Genomic_DNA"/>
</dbReference>
<evidence type="ECO:0000313" key="2">
    <source>
        <dbReference type="Proteomes" id="UP000471031"/>
    </source>
</evidence>
<dbReference type="Proteomes" id="UP000471031">
    <property type="component" value="Unassembled WGS sequence"/>
</dbReference>
<comment type="caution">
    <text evidence="1">The sequence shown here is derived from an EMBL/GenBank/DDBJ whole genome shotgun (WGS) entry which is preliminary data.</text>
</comment>
<proteinExistence type="predicted"/>